<evidence type="ECO:0000256" key="3">
    <source>
        <dbReference type="SAM" id="MobiDB-lite"/>
    </source>
</evidence>
<dbReference type="AlphaFoldDB" id="A0A4U5MWC2"/>
<gene>
    <name evidence="5" type="ORF">L596_021117</name>
</gene>
<reference evidence="5 6" key="2">
    <citation type="journal article" date="2019" name="G3 (Bethesda)">
        <title>Hybrid Assembly of the Genome of the Entomopathogenic Nematode Steinernema carpocapsae Identifies the X-Chromosome.</title>
        <authorList>
            <person name="Serra L."/>
            <person name="Macchietto M."/>
            <person name="Macias-Munoz A."/>
            <person name="McGill C.J."/>
            <person name="Rodriguez I.M."/>
            <person name="Rodriguez B."/>
            <person name="Murad R."/>
            <person name="Mortazavi A."/>
        </authorList>
    </citation>
    <scope>NUCLEOTIDE SEQUENCE [LARGE SCALE GENOMIC DNA]</scope>
    <source>
        <strain evidence="5 6">ALL</strain>
    </source>
</reference>
<proteinExistence type="predicted"/>
<keyword evidence="6" id="KW-1185">Reference proteome</keyword>
<dbReference type="Proteomes" id="UP000298663">
    <property type="component" value="Unassembled WGS sequence"/>
</dbReference>
<dbReference type="PROSITE" id="PS50002">
    <property type="entry name" value="SH3"/>
    <property type="match status" value="1"/>
</dbReference>
<dbReference type="CDD" id="cd00174">
    <property type="entry name" value="SH3"/>
    <property type="match status" value="1"/>
</dbReference>
<evidence type="ECO:0000256" key="1">
    <source>
        <dbReference type="ARBA" id="ARBA00022443"/>
    </source>
</evidence>
<feature type="compositionally biased region" description="Polar residues" evidence="3">
    <location>
        <begin position="194"/>
        <end position="213"/>
    </location>
</feature>
<evidence type="ECO:0000313" key="5">
    <source>
        <dbReference type="EMBL" id="TKR73862.1"/>
    </source>
</evidence>
<dbReference type="OrthoDB" id="10255964at2759"/>
<evidence type="ECO:0000313" key="6">
    <source>
        <dbReference type="Proteomes" id="UP000298663"/>
    </source>
</evidence>
<accession>A0A4U5MWC2</accession>
<dbReference type="InterPro" id="IPR001452">
    <property type="entry name" value="SH3_domain"/>
</dbReference>
<evidence type="ECO:0000259" key="4">
    <source>
        <dbReference type="PROSITE" id="PS50002"/>
    </source>
</evidence>
<dbReference type="EMBL" id="AZBU02000006">
    <property type="protein sequence ID" value="TKR73862.1"/>
    <property type="molecule type" value="Genomic_DNA"/>
</dbReference>
<reference evidence="5 6" key="1">
    <citation type="journal article" date="2015" name="Genome Biol.">
        <title>Comparative genomics of Steinernema reveals deeply conserved gene regulatory networks.</title>
        <authorList>
            <person name="Dillman A.R."/>
            <person name="Macchietto M."/>
            <person name="Porter C.F."/>
            <person name="Rogers A."/>
            <person name="Williams B."/>
            <person name="Antoshechkin I."/>
            <person name="Lee M.M."/>
            <person name="Goodwin Z."/>
            <person name="Lu X."/>
            <person name="Lewis E.E."/>
            <person name="Goodrich-Blair H."/>
            <person name="Stock S.P."/>
            <person name="Adams B.J."/>
            <person name="Sternberg P.W."/>
            <person name="Mortazavi A."/>
        </authorList>
    </citation>
    <scope>NUCLEOTIDE SEQUENCE [LARGE SCALE GENOMIC DNA]</scope>
    <source>
        <strain evidence="5 6">ALL</strain>
    </source>
</reference>
<sequence length="287" mass="33507">MSVYIPPPDYDTVRFTPSQRRQERPAHHYVPNYNYRRPLPERPRYQEEDKYQMSNDDDYRRRMQMIQNMGVPVLPSLMNRRAMFEPRVEGHNNKAFLHHVHNHRKYDTLHSLRTTRQCPLCDSIKNDAVAQSMLESMDKDLDEYIEEDLASQRGPKQHEITSEQIQHQHTSPIITGSVFRPPTVEELREENEYTVHNSSHSGSFTQNSMGPSTSEKKGDSLTSLEGSFIARAKKDWLADRSTDLSVTIGELLTVVEMRSDWWLCVNEAGERGWLPEKVLYRMGSSRK</sequence>
<feature type="region of interest" description="Disordered" evidence="3">
    <location>
        <begin position="190"/>
        <end position="220"/>
    </location>
</feature>
<evidence type="ECO:0000256" key="2">
    <source>
        <dbReference type="PROSITE-ProRule" id="PRU00192"/>
    </source>
</evidence>
<keyword evidence="1 2" id="KW-0728">SH3 domain</keyword>
<dbReference type="InterPro" id="IPR036028">
    <property type="entry name" value="SH3-like_dom_sf"/>
</dbReference>
<feature type="region of interest" description="Disordered" evidence="3">
    <location>
        <begin position="17"/>
        <end position="50"/>
    </location>
</feature>
<organism evidence="5 6">
    <name type="scientific">Steinernema carpocapsae</name>
    <name type="common">Entomopathogenic nematode</name>
    <dbReference type="NCBI Taxonomy" id="34508"/>
    <lineage>
        <taxon>Eukaryota</taxon>
        <taxon>Metazoa</taxon>
        <taxon>Ecdysozoa</taxon>
        <taxon>Nematoda</taxon>
        <taxon>Chromadorea</taxon>
        <taxon>Rhabditida</taxon>
        <taxon>Tylenchina</taxon>
        <taxon>Panagrolaimomorpha</taxon>
        <taxon>Strongyloidoidea</taxon>
        <taxon>Steinernematidae</taxon>
        <taxon>Steinernema</taxon>
    </lineage>
</organism>
<dbReference type="Gene3D" id="2.30.30.40">
    <property type="entry name" value="SH3 Domains"/>
    <property type="match status" value="1"/>
</dbReference>
<feature type="compositionally biased region" description="Basic and acidic residues" evidence="3">
    <location>
        <begin position="38"/>
        <end position="50"/>
    </location>
</feature>
<dbReference type="SUPFAM" id="SSF50044">
    <property type="entry name" value="SH3-domain"/>
    <property type="match status" value="1"/>
</dbReference>
<protein>
    <recommendedName>
        <fullName evidence="4">SH3 domain-containing protein</fullName>
    </recommendedName>
</protein>
<comment type="caution">
    <text evidence="5">The sequence shown here is derived from an EMBL/GenBank/DDBJ whole genome shotgun (WGS) entry which is preliminary data.</text>
</comment>
<dbReference type="Pfam" id="PF07653">
    <property type="entry name" value="SH3_2"/>
    <property type="match status" value="1"/>
</dbReference>
<name>A0A4U5MWC2_STECR</name>
<dbReference type="SMART" id="SM00326">
    <property type="entry name" value="SH3"/>
    <property type="match status" value="1"/>
</dbReference>
<feature type="domain" description="SH3" evidence="4">
    <location>
        <begin position="225"/>
        <end position="284"/>
    </location>
</feature>